<gene>
    <name evidence="2" type="ORF">SOCEGT47_033980</name>
</gene>
<evidence type="ECO:0000313" key="2">
    <source>
        <dbReference type="EMBL" id="AUX22882.1"/>
    </source>
</evidence>
<dbReference type="Proteomes" id="UP000295781">
    <property type="component" value="Chromosome"/>
</dbReference>
<dbReference type="AlphaFoldDB" id="A0A4V0NDJ4"/>
<feature type="signal peptide" evidence="1">
    <location>
        <begin position="1"/>
        <end position="19"/>
    </location>
</feature>
<sequence length="56" mass="5303">MACSLRTPTALLSAVTATAAAPLLTARGGGNGDAPSIPLADIELGDAPEAAVACAP</sequence>
<accession>A0A4V0NDJ4</accession>
<dbReference type="EMBL" id="CP012670">
    <property type="protein sequence ID" value="AUX22882.1"/>
    <property type="molecule type" value="Genomic_DNA"/>
</dbReference>
<keyword evidence="1" id="KW-0732">Signal</keyword>
<reference evidence="2 3" key="1">
    <citation type="submission" date="2015-09" db="EMBL/GenBank/DDBJ databases">
        <title>Sorangium comparison.</title>
        <authorList>
            <person name="Zaburannyi N."/>
            <person name="Bunk B."/>
            <person name="Overmann J."/>
            <person name="Mueller R."/>
        </authorList>
    </citation>
    <scope>NUCLEOTIDE SEQUENCE [LARGE SCALE GENOMIC DNA]</scope>
    <source>
        <strain evidence="2 3">So ceGT47</strain>
    </source>
</reference>
<proteinExistence type="predicted"/>
<organism evidence="2 3">
    <name type="scientific">Sorangium cellulosum</name>
    <name type="common">Polyangium cellulosum</name>
    <dbReference type="NCBI Taxonomy" id="56"/>
    <lineage>
        <taxon>Bacteria</taxon>
        <taxon>Pseudomonadati</taxon>
        <taxon>Myxococcota</taxon>
        <taxon>Polyangia</taxon>
        <taxon>Polyangiales</taxon>
        <taxon>Polyangiaceae</taxon>
        <taxon>Sorangium</taxon>
    </lineage>
</organism>
<dbReference type="RefSeq" id="WP_165372944.1">
    <property type="nucleotide sequence ID" value="NZ_CP012670.1"/>
</dbReference>
<protein>
    <recommendedName>
        <fullName evidence="4">Secreted protein</fullName>
    </recommendedName>
</protein>
<name>A0A4V0NDJ4_SORCE</name>
<evidence type="ECO:0008006" key="4">
    <source>
        <dbReference type="Google" id="ProtNLM"/>
    </source>
</evidence>
<evidence type="ECO:0000256" key="1">
    <source>
        <dbReference type="SAM" id="SignalP"/>
    </source>
</evidence>
<evidence type="ECO:0000313" key="3">
    <source>
        <dbReference type="Proteomes" id="UP000295781"/>
    </source>
</evidence>
<feature type="chain" id="PRO_5020839003" description="Secreted protein" evidence="1">
    <location>
        <begin position="20"/>
        <end position="56"/>
    </location>
</feature>